<gene>
    <name evidence="2" type="ORF">EJB05_04645</name>
</gene>
<dbReference type="OrthoDB" id="10443111at2759"/>
<organism evidence="2 3">
    <name type="scientific">Eragrostis curvula</name>
    <name type="common">weeping love grass</name>
    <dbReference type="NCBI Taxonomy" id="38414"/>
    <lineage>
        <taxon>Eukaryota</taxon>
        <taxon>Viridiplantae</taxon>
        <taxon>Streptophyta</taxon>
        <taxon>Embryophyta</taxon>
        <taxon>Tracheophyta</taxon>
        <taxon>Spermatophyta</taxon>
        <taxon>Magnoliopsida</taxon>
        <taxon>Liliopsida</taxon>
        <taxon>Poales</taxon>
        <taxon>Poaceae</taxon>
        <taxon>PACMAD clade</taxon>
        <taxon>Chloridoideae</taxon>
        <taxon>Eragrostideae</taxon>
        <taxon>Eragrostidinae</taxon>
        <taxon>Eragrostis</taxon>
    </lineage>
</organism>
<keyword evidence="3" id="KW-1185">Reference proteome</keyword>
<name>A0A5J9WCN3_9POAL</name>
<evidence type="ECO:0000313" key="3">
    <source>
        <dbReference type="Proteomes" id="UP000324897"/>
    </source>
</evidence>
<evidence type="ECO:0000256" key="1">
    <source>
        <dbReference type="SAM" id="MobiDB-lite"/>
    </source>
</evidence>
<accession>A0A5J9WCN3</accession>
<protein>
    <submittedName>
        <fullName evidence="2">Uncharacterized protein</fullName>
    </submittedName>
</protein>
<dbReference type="Proteomes" id="UP000324897">
    <property type="component" value="Chromosome 5"/>
</dbReference>
<dbReference type="EMBL" id="RWGY01000004">
    <property type="protein sequence ID" value="TVU45170.1"/>
    <property type="molecule type" value="Genomic_DNA"/>
</dbReference>
<evidence type="ECO:0000313" key="2">
    <source>
        <dbReference type="EMBL" id="TVU45170.1"/>
    </source>
</evidence>
<feature type="region of interest" description="Disordered" evidence="1">
    <location>
        <begin position="1"/>
        <end position="23"/>
    </location>
</feature>
<reference evidence="2 3" key="1">
    <citation type="journal article" date="2019" name="Sci. Rep.">
        <title>A high-quality genome of Eragrostis curvula grass provides insights into Poaceae evolution and supports new strategies to enhance forage quality.</title>
        <authorList>
            <person name="Carballo J."/>
            <person name="Santos B.A.C.M."/>
            <person name="Zappacosta D."/>
            <person name="Garbus I."/>
            <person name="Selva J.P."/>
            <person name="Gallo C.A."/>
            <person name="Diaz A."/>
            <person name="Albertini E."/>
            <person name="Caccamo M."/>
            <person name="Echenique V."/>
        </authorList>
    </citation>
    <scope>NUCLEOTIDE SEQUENCE [LARGE SCALE GENOMIC DNA]</scope>
    <source>
        <strain evidence="3">cv. Victoria</strain>
        <tissue evidence="2">Leaf</tissue>
    </source>
</reference>
<proteinExistence type="predicted"/>
<comment type="caution">
    <text evidence="2">The sequence shown here is derived from an EMBL/GenBank/DDBJ whole genome shotgun (WGS) entry which is preliminary data.</text>
</comment>
<feature type="non-terminal residue" evidence="2">
    <location>
        <position position="1"/>
    </location>
</feature>
<dbReference type="Gramene" id="TVU45170">
    <property type="protein sequence ID" value="TVU45170"/>
    <property type="gene ID" value="EJB05_04645"/>
</dbReference>
<sequence>MTKRKRELLPSGSVGPSTPAELSDQELIQKHGESSPRVEVVPGTWRRIVRGKRSKCDAKEWVCPDPRCGYLNRPVRHLFFDIPRFVCGGYIHEGSRGRTNHKFGFSLANVEMNGACPIGNIKSQIGIRYCLA</sequence>
<dbReference type="AlphaFoldDB" id="A0A5J9WCN3"/>